<comment type="caution">
    <text evidence="5">The sequence shown here is derived from an EMBL/GenBank/DDBJ whole genome shotgun (WGS) entry which is preliminary data.</text>
</comment>
<evidence type="ECO:0000256" key="2">
    <source>
        <dbReference type="SAM" id="MobiDB-lite"/>
    </source>
</evidence>
<dbReference type="Proteomes" id="UP001183414">
    <property type="component" value="Unassembled WGS sequence"/>
</dbReference>
<feature type="compositionally biased region" description="Basic and acidic residues" evidence="2">
    <location>
        <begin position="356"/>
        <end position="365"/>
    </location>
</feature>
<feature type="region of interest" description="Disordered" evidence="2">
    <location>
        <begin position="1"/>
        <end position="40"/>
    </location>
</feature>
<keyword evidence="3" id="KW-1133">Transmembrane helix</keyword>
<dbReference type="EMBL" id="JAVREQ010000035">
    <property type="protein sequence ID" value="MDT0382369.1"/>
    <property type="molecule type" value="Genomic_DNA"/>
</dbReference>
<organism evidence="5 6">
    <name type="scientific">Streptomyces hazeniae</name>
    <dbReference type="NCBI Taxonomy" id="3075538"/>
    <lineage>
        <taxon>Bacteria</taxon>
        <taxon>Bacillati</taxon>
        <taxon>Actinomycetota</taxon>
        <taxon>Actinomycetes</taxon>
        <taxon>Kitasatosporales</taxon>
        <taxon>Streptomycetaceae</taxon>
        <taxon>Streptomyces</taxon>
    </lineage>
</organism>
<dbReference type="Gene3D" id="3.40.630.190">
    <property type="entry name" value="LCP protein"/>
    <property type="match status" value="1"/>
</dbReference>
<dbReference type="Pfam" id="PF03816">
    <property type="entry name" value="LytR_cpsA_psr"/>
    <property type="match status" value="1"/>
</dbReference>
<feature type="compositionally biased region" description="Polar residues" evidence="2">
    <location>
        <begin position="367"/>
        <end position="378"/>
    </location>
</feature>
<evidence type="ECO:0000313" key="6">
    <source>
        <dbReference type="Proteomes" id="UP001183414"/>
    </source>
</evidence>
<name>A0ABU2P049_9ACTN</name>
<comment type="similarity">
    <text evidence="1">Belongs to the LytR/CpsA/Psr (LCP) family.</text>
</comment>
<keyword evidence="3" id="KW-0812">Transmembrane</keyword>
<reference evidence="6" key="1">
    <citation type="submission" date="2023-07" db="EMBL/GenBank/DDBJ databases">
        <title>30 novel species of actinomycetes from the DSMZ collection.</title>
        <authorList>
            <person name="Nouioui I."/>
        </authorList>
    </citation>
    <scope>NUCLEOTIDE SEQUENCE [LARGE SCALE GENOMIC DNA]</scope>
    <source>
        <strain evidence="6">DSM 42041</strain>
    </source>
</reference>
<dbReference type="PANTHER" id="PTHR33392:SF6">
    <property type="entry name" value="POLYISOPRENYL-TEICHOIC ACID--PEPTIDOGLYCAN TEICHOIC ACID TRANSFERASE TAGU"/>
    <property type="match status" value="1"/>
</dbReference>
<gene>
    <name evidence="5" type="ORF">RM572_26775</name>
</gene>
<dbReference type="NCBIfam" id="TIGR00350">
    <property type="entry name" value="lytR_cpsA_psr"/>
    <property type="match status" value="1"/>
</dbReference>
<feature type="domain" description="Cell envelope-related transcriptional attenuator" evidence="4">
    <location>
        <begin position="124"/>
        <end position="277"/>
    </location>
</feature>
<evidence type="ECO:0000259" key="4">
    <source>
        <dbReference type="Pfam" id="PF03816"/>
    </source>
</evidence>
<keyword evidence="3" id="KW-0472">Membrane</keyword>
<evidence type="ECO:0000256" key="1">
    <source>
        <dbReference type="ARBA" id="ARBA00006068"/>
    </source>
</evidence>
<dbReference type="PROSITE" id="PS51318">
    <property type="entry name" value="TAT"/>
    <property type="match status" value="1"/>
</dbReference>
<dbReference type="InterPro" id="IPR006311">
    <property type="entry name" value="TAT_signal"/>
</dbReference>
<feature type="region of interest" description="Disordered" evidence="2">
    <location>
        <begin position="356"/>
        <end position="406"/>
    </location>
</feature>
<feature type="transmembrane region" description="Helical" evidence="3">
    <location>
        <begin position="44"/>
        <end position="67"/>
    </location>
</feature>
<dbReference type="InterPro" id="IPR050922">
    <property type="entry name" value="LytR/CpsA/Psr_CW_biosynth"/>
</dbReference>
<feature type="compositionally biased region" description="Low complexity" evidence="2">
    <location>
        <begin position="1"/>
        <end position="36"/>
    </location>
</feature>
<dbReference type="InterPro" id="IPR004474">
    <property type="entry name" value="LytR_CpsA_psr"/>
</dbReference>
<evidence type="ECO:0000256" key="3">
    <source>
        <dbReference type="SAM" id="Phobius"/>
    </source>
</evidence>
<sequence>MTTHTGPTGDDGTAATPAASPETTEAGPANSASRPRPSGRRRRVLRWVAFGTSAALLAGAGTAWAVLRDLDGNIRTDTSTARELARHADERPDPAAGETRNVLLLGSDSREGRNSGYGDAIGARSDTTILLHLPADRSHATAVSIPRDLMVDVPECRRSDGTTTRAQFAQFNWAFQLGGAACTIRTVEKLTGVRIDHHLIVDFKGFKNIVNAVGGVEVCLPHDVHDRDARLDLEAGRQTLNGKQALGYVRARKAFDGSDTQRMGRQQDFLASLLDEVREEGALTDPSKLYPLLDAATSALTADEGLDSLRELYGLVRSLRETPEDEVHFLTVPRQPYTLDPNRDELVQPAANQLFERLREGEPARVTHTTSPGRTPDSSPDPESPYREASDATGVCSGDGARNGGN</sequence>
<proteinExistence type="inferred from homology"/>
<dbReference type="PANTHER" id="PTHR33392">
    <property type="entry name" value="POLYISOPRENYL-TEICHOIC ACID--PEPTIDOGLYCAN TEICHOIC ACID TRANSFERASE TAGU"/>
    <property type="match status" value="1"/>
</dbReference>
<protein>
    <submittedName>
        <fullName evidence="5">LCP family protein</fullName>
    </submittedName>
</protein>
<keyword evidence="6" id="KW-1185">Reference proteome</keyword>
<accession>A0ABU2P049</accession>
<dbReference type="RefSeq" id="WP_311675961.1">
    <property type="nucleotide sequence ID" value="NZ_JAVREQ010000035.1"/>
</dbReference>
<evidence type="ECO:0000313" key="5">
    <source>
        <dbReference type="EMBL" id="MDT0382369.1"/>
    </source>
</evidence>